<protein>
    <submittedName>
        <fullName evidence="2">Membrane protein</fullName>
    </submittedName>
</protein>
<keyword evidence="1" id="KW-0812">Transmembrane</keyword>
<keyword evidence="1" id="KW-1133">Transmembrane helix</keyword>
<dbReference type="Proteomes" id="UP001200073">
    <property type="component" value="Segment"/>
</dbReference>
<evidence type="ECO:0000256" key="1">
    <source>
        <dbReference type="SAM" id="Phobius"/>
    </source>
</evidence>
<dbReference type="EMBL" id="OL549191">
    <property type="protein sequence ID" value="UIW13438.1"/>
    <property type="molecule type" value="Genomic_DNA"/>
</dbReference>
<keyword evidence="1" id="KW-0472">Membrane</keyword>
<proteinExistence type="predicted"/>
<feature type="transmembrane region" description="Helical" evidence="1">
    <location>
        <begin position="64"/>
        <end position="83"/>
    </location>
</feature>
<evidence type="ECO:0000313" key="2">
    <source>
        <dbReference type="EMBL" id="UIW13438.1"/>
    </source>
</evidence>
<gene>
    <name evidence="2" type="primary">22</name>
    <name evidence="2" type="ORF">SEA_AMYEV_22</name>
</gene>
<dbReference type="KEGG" id="vg:77954110"/>
<evidence type="ECO:0000313" key="3">
    <source>
        <dbReference type="Proteomes" id="UP001200073"/>
    </source>
</evidence>
<accession>A0AA48Y496</accession>
<dbReference type="GeneID" id="77954110"/>
<organism evidence="2 3">
    <name type="scientific">Arthrobacter phage Amyev</name>
    <dbReference type="NCBI Taxonomy" id="2832315"/>
    <lineage>
        <taxon>Viruses</taxon>
        <taxon>Duplodnaviria</taxon>
        <taxon>Heunggongvirae</taxon>
        <taxon>Uroviricota</taxon>
        <taxon>Caudoviricetes</taxon>
        <taxon>Casidaviridae</taxon>
        <taxon>Yangvirus</taxon>
        <taxon>Yangvirus amyev</taxon>
    </lineage>
</organism>
<dbReference type="RefSeq" id="YP_010677725.1">
    <property type="nucleotide sequence ID" value="NC_071025.1"/>
</dbReference>
<keyword evidence="3" id="KW-1185">Reference proteome</keyword>
<name>A0AA48Y496_9CAUD</name>
<sequence length="89" mass="9474">MADNSATPSKTETDLLIAFTRLEGKVDVALAQHGADIAIHGKEIQDHEARIRALESTPTVSPRALWTTVASAAGLAIAAFPLIQQIITR</sequence>
<reference evidence="2" key="1">
    <citation type="submission" date="2021-11" db="EMBL/GenBank/DDBJ databases">
        <authorList>
            <person name="Furlong K.P."/>
            <person name="Ghanmi N."/>
            <person name="Islam M.S."/>
            <person name="Jung D."/>
            <person name="Madani M.T."/>
            <person name="Petrova A."/>
            <person name="Ristovski M."/>
            <person name="Salikini A."/>
            <person name="Uppal M."/>
            <person name="Tran A."/>
            <person name="Tremblay V."/>
            <person name="Williams E."/>
            <person name="Giles L."/>
            <person name="McCarthy L."/>
            <person name="Wheaton K.A."/>
            <person name="Chan K."/>
            <person name="Rudner A.D."/>
            <person name="Beyer A.R."/>
            <person name="Chong R.A."/>
            <person name="Edgington N.P."/>
            <person name="Freise A.C."/>
            <person name="Garcia Costas A.M."/>
            <person name="Gibb B.P."/>
            <person name="Klyczek K.K."/>
            <person name="Swerdlow S.J."/>
            <person name="Garlena R.A."/>
            <person name="Russell D.A."/>
            <person name="Jacobs-Sera D."/>
            <person name="Hatfull G.F."/>
        </authorList>
    </citation>
    <scope>NUCLEOTIDE SEQUENCE</scope>
</reference>